<evidence type="ECO:0000256" key="4">
    <source>
        <dbReference type="ARBA" id="ARBA00022475"/>
    </source>
</evidence>
<evidence type="ECO:0000256" key="6">
    <source>
        <dbReference type="ARBA" id="ARBA00022840"/>
    </source>
</evidence>
<dbReference type="PROSITE" id="PS50893">
    <property type="entry name" value="ABC_TRANSPORTER_2"/>
    <property type="match status" value="1"/>
</dbReference>
<keyword evidence="12" id="KW-1185">Reference proteome</keyword>
<evidence type="ECO:0000313" key="11">
    <source>
        <dbReference type="EMBL" id="MQA22621.1"/>
    </source>
</evidence>
<keyword evidence="4 9" id="KW-1003">Cell membrane</keyword>
<dbReference type="InterPro" id="IPR015856">
    <property type="entry name" value="ABC_transpr_CbiO/EcfA_su"/>
</dbReference>
<name>A0A843SKJ8_9BURK</name>
<dbReference type="InterPro" id="IPR005876">
    <property type="entry name" value="Co_trans_ATP-bd"/>
</dbReference>
<evidence type="ECO:0000256" key="2">
    <source>
        <dbReference type="ARBA" id="ARBA00005417"/>
    </source>
</evidence>
<dbReference type="EMBL" id="WHUF01000007">
    <property type="protein sequence ID" value="MQA22621.1"/>
    <property type="molecule type" value="Genomic_DNA"/>
</dbReference>
<evidence type="ECO:0000256" key="5">
    <source>
        <dbReference type="ARBA" id="ARBA00022741"/>
    </source>
</evidence>
<dbReference type="InterPro" id="IPR017871">
    <property type="entry name" value="ABC_transporter-like_CS"/>
</dbReference>
<dbReference type="GO" id="GO:0042626">
    <property type="term" value="F:ATPase-coupled transmembrane transporter activity"/>
    <property type="evidence" value="ECO:0007669"/>
    <property type="project" value="TreeGrafter"/>
</dbReference>
<reference evidence="11 12" key="1">
    <citation type="submission" date="2019-10" db="EMBL/GenBank/DDBJ databases">
        <title>Two novel species isolated from a subtropical stream in China.</title>
        <authorList>
            <person name="Lu H."/>
        </authorList>
    </citation>
    <scope>NUCLEOTIDE SEQUENCE [LARGE SCALE GENOMIC DNA]</scope>
    <source>
        <strain evidence="11 12">FT103W</strain>
    </source>
</reference>
<evidence type="ECO:0000256" key="8">
    <source>
        <dbReference type="ARBA" id="ARBA00023136"/>
    </source>
</evidence>
<dbReference type="Proteomes" id="UP000444318">
    <property type="component" value="Unassembled WGS sequence"/>
</dbReference>
<dbReference type="GO" id="GO:0043190">
    <property type="term" value="C:ATP-binding cassette (ABC) transporter complex"/>
    <property type="evidence" value="ECO:0007669"/>
    <property type="project" value="TreeGrafter"/>
</dbReference>
<dbReference type="GO" id="GO:0016887">
    <property type="term" value="F:ATP hydrolysis activity"/>
    <property type="evidence" value="ECO:0007669"/>
    <property type="project" value="InterPro"/>
</dbReference>
<comment type="subcellular location">
    <subcellularLocation>
        <location evidence="1 9">Cell membrane</location>
        <topology evidence="1 9">Peripheral membrane protein</topology>
    </subcellularLocation>
</comment>
<dbReference type="CDD" id="cd03225">
    <property type="entry name" value="ABC_cobalt_CbiO_domain1"/>
    <property type="match status" value="1"/>
</dbReference>
<dbReference type="SMART" id="SM00382">
    <property type="entry name" value="AAA"/>
    <property type="match status" value="1"/>
</dbReference>
<keyword evidence="7" id="KW-1278">Translocase</keyword>
<dbReference type="PANTHER" id="PTHR43553:SF24">
    <property type="entry name" value="ENERGY-COUPLING FACTOR TRANSPORTER ATP-BINDING PROTEIN ECFA1"/>
    <property type="match status" value="1"/>
</dbReference>
<dbReference type="InterPro" id="IPR050095">
    <property type="entry name" value="ECF_ABC_transporter_ATP-bd"/>
</dbReference>
<keyword evidence="3 9" id="KW-0813">Transport</keyword>
<organism evidence="11 12">
    <name type="scientific">Rugamonas rivuli</name>
    <dbReference type="NCBI Taxonomy" id="2743358"/>
    <lineage>
        <taxon>Bacteria</taxon>
        <taxon>Pseudomonadati</taxon>
        <taxon>Pseudomonadota</taxon>
        <taxon>Betaproteobacteria</taxon>
        <taxon>Burkholderiales</taxon>
        <taxon>Oxalobacteraceae</taxon>
        <taxon>Telluria group</taxon>
        <taxon>Rugamonas</taxon>
    </lineage>
</organism>
<dbReference type="Pfam" id="PF00005">
    <property type="entry name" value="ABC_tran"/>
    <property type="match status" value="1"/>
</dbReference>
<evidence type="ECO:0000256" key="1">
    <source>
        <dbReference type="ARBA" id="ARBA00004202"/>
    </source>
</evidence>
<dbReference type="SUPFAM" id="SSF52540">
    <property type="entry name" value="P-loop containing nucleoside triphosphate hydrolases"/>
    <property type="match status" value="1"/>
</dbReference>
<dbReference type="InterPro" id="IPR003439">
    <property type="entry name" value="ABC_transporter-like_ATP-bd"/>
</dbReference>
<protein>
    <recommendedName>
        <fullName evidence="9">ABC transporter ATP-binding protein</fullName>
    </recommendedName>
</protein>
<proteinExistence type="inferred from homology"/>
<comment type="similarity">
    <text evidence="2 9">Belongs to the ABC transporter superfamily.</text>
</comment>
<sequence length="289" mass="30545">MSASVNTPQLELQAVDHIYPDGSTGLRDCTLSLQRGRRYALLGANGAGKTTVLQHLNGLLRPTAGTLRVDGQPFDYSRQGLTALRSRVGLVFQNPDRQLFSALVEEDVSFGPLNLGLDAAEVRARVAAALDAVGLRGHARRAVHQLSFGQKKRVCIAGVLAMEPDVLLLDEPMAGLDAPMQTELAALLDRLAARGVTVLLSTHDIDFALRWADDIHVMAAGRCIASGSAQQLATQTDMLRAAGQRPPAALALHAELVALGVLPQGPAPRSVDALLDALRALQPSGAINA</sequence>
<dbReference type="PROSITE" id="PS00211">
    <property type="entry name" value="ABC_TRANSPORTER_1"/>
    <property type="match status" value="1"/>
</dbReference>
<comment type="caution">
    <text evidence="11">The sequence shown here is derived from an EMBL/GenBank/DDBJ whole genome shotgun (WGS) entry which is preliminary data.</text>
</comment>
<dbReference type="InterPro" id="IPR003593">
    <property type="entry name" value="AAA+_ATPase"/>
</dbReference>
<dbReference type="FunFam" id="3.40.50.300:FF:000224">
    <property type="entry name" value="Energy-coupling factor transporter ATP-binding protein EcfA"/>
    <property type="match status" value="1"/>
</dbReference>
<dbReference type="GO" id="GO:0006824">
    <property type="term" value="P:cobalt ion transport"/>
    <property type="evidence" value="ECO:0007669"/>
    <property type="project" value="InterPro"/>
</dbReference>
<evidence type="ECO:0000256" key="3">
    <source>
        <dbReference type="ARBA" id="ARBA00022448"/>
    </source>
</evidence>
<feature type="domain" description="ABC transporter" evidence="10">
    <location>
        <begin position="10"/>
        <end position="245"/>
    </location>
</feature>
<keyword evidence="6 9" id="KW-0067">ATP-binding</keyword>
<dbReference type="NCBIfam" id="TIGR01166">
    <property type="entry name" value="cbiO"/>
    <property type="match status" value="1"/>
</dbReference>
<accession>A0A843SKJ8</accession>
<evidence type="ECO:0000256" key="9">
    <source>
        <dbReference type="RuleBase" id="RU364103"/>
    </source>
</evidence>
<dbReference type="PANTHER" id="PTHR43553">
    <property type="entry name" value="HEAVY METAL TRANSPORTER"/>
    <property type="match status" value="1"/>
</dbReference>
<keyword evidence="5 9" id="KW-0547">Nucleotide-binding</keyword>
<dbReference type="GO" id="GO:0005524">
    <property type="term" value="F:ATP binding"/>
    <property type="evidence" value="ECO:0007669"/>
    <property type="project" value="UniProtKB-UniRule"/>
</dbReference>
<dbReference type="InterPro" id="IPR027417">
    <property type="entry name" value="P-loop_NTPase"/>
</dbReference>
<dbReference type="AlphaFoldDB" id="A0A843SKJ8"/>
<comment type="function">
    <text evidence="9">Part of an ABC transporter complex. Responsible for energy coupling to the transport system.</text>
</comment>
<evidence type="ECO:0000256" key="7">
    <source>
        <dbReference type="ARBA" id="ARBA00022967"/>
    </source>
</evidence>
<gene>
    <name evidence="11" type="ORF">GEV01_24175</name>
</gene>
<dbReference type="Gene3D" id="3.40.50.300">
    <property type="entry name" value="P-loop containing nucleotide triphosphate hydrolases"/>
    <property type="match status" value="1"/>
</dbReference>
<keyword evidence="8 9" id="KW-0472">Membrane</keyword>
<evidence type="ECO:0000313" key="12">
    <source>
        <dbReference type="Proteomes" id="UP000444318"/>
    </source>
</evidence>
<evidence type="ECO:0000259" key="10">
    <source>
        <dbReference type="PROSITE" id="PS50893"/>
    </source>
</evidence>